<evidence type="ECO:0000313" key="3">
    <source>
        <dbReference type="Proteomes" id="UP000030764"/>
    </source>
</evidence>
<proteinExistence type="predicted"/>
<dbReference type="EMBL" id="KL363185">
    <property type="protein sequence ID" value="KFD58097.1"/>
    <property type="molecule type" value="Genomic_DNA"/>
</dbReference>
<sequence length="194" mass="21558">MDIGDAFDLGGCNHGMPARMASNASSEATNRFLHVNSQTCDGSALRRLVSRLTCTHSDSKNCVCSPVARSTKFTQWFTRKCVYASRLRHRWARHASAITVAPGQTCFCMTVSRVRDHRFSMSTKGIASFPACTSEDPLPWVPHASVVLAPEEQGLVKLHSPRRPLNLHRRFSQCFGYNLPQMLVPADCDALIYS</sequence>
<keyword evidence="3" id="KW-1185">Reference proteome</keyword>
<name>A0A085MVE1_9BILA</name>
<protein>
    <submittedName>
        <fullName evidence="2">Uncharacterized protein</fullName>
    </submittedName>
</protein>
<dbReference type="Proteomes" id="UP000030758">
    <property type="component" value="Unassembled WGS sequence"/>
</dbReference>
<dbReference type="Proteomes" id="UP000030764">
    <property type="component" value="Unassembled WGS sequence"/>
</dbReference>
<dbReference type="AlphaFoldDB" id="A0A085MVE1"/>
<organism evidence="2">
    <name type="scientific">Trichuris suis</name>
    <name type="common">pig whipworm</name>
    <dbReference type="NCBI Taxonomy" id="68888"/>
    <lineage>
        <taxon>Eukaryota</taxon>
        <taxon>Metazoa</taxon>
        <taxon>Ecdysozoa</taxon>
        <taxon>Nematoda</taxon>
        <taxon>Enoplea</taxon>
        <taxon>Dorylaimia</taxon>
        <taxon>Trichinellida</taxon>
        <taxon>Trichuridae</taxon>
        <taxon>Trichuris</taxon>
    </lineage>
</organism>
<evidence type="ECO:0000313" key="2">
    <source>
        <dbReference type="EMBL" id="KFD61187.1"/>
    </source>
</evidence>
<reference evidence="2 3" key="1">
    <citation type="journal article" date="2014" name="Nat. Genet.">
        <title>Genome and transcriptome of the porcine whipworm Trichuris suis.</title>
        <authorList>
            <person name="Jex A.R."/>
            <person name="Nejsum P."/>
            <person name="Schwarz E.M."/>
            <person name="Hu L."/>
            <person name="Young N.D."/>
            <person name="Hall R.S."/>
            <person name="Korhonen P.K."/>
            <person name="Liao S."/>
            <person name="Thamsborg S."/>
            <person name="Xia J."/>
            <person name="Xu P."/>
            <person name="Wang S."/>
            <person name="Scheerlinck J.P."/>
            <person name="Hofmann A."/>
            <person name="Sternberg P.W."/>
            <person name="Wang J."/>
            <person name="Gasser R.B."/>
        </authorList>
    </citation>
    <scope>NUCLEOTIDE SEQUENCE [LARGE SCALE GENOMIC DNA]</scope>
    <source>
        <strain evidence="2">DCEP-RM93F</strain>
        <strain evidence="1">DCEP-RM93M</strain>
    </source>
</reference>
<evidence type="ECO:0000313" key="1">
    <source>
        <dbReference type="EMBL" id="KFD58097.1"/>
    </source>
</evidence>
<gene>
    <name evidence="1" type="ORF">M513_00860</name>
    <name evidence="2" type="ORF">M514_00860</name>
</gene>
<accession>A0A085MVE1</accession>
<dbReference type="EMBL" id="KL367632">
    <property type="protein sequence ID" value="KFD61187.1"/>
    <property type="molecule type" value="Genomic_DNA"/>
</dbReference>